<comment type="caution">
    <text evidence="4">The sequence shown here is derived from an EMBL/GenBank/DDBJ whole genome shotgun (WGS) entry which is preliminary data.</text>
</comment>
<accession>A0A8S3TKA3</accession>
<feature type="repeat" description="ANK" evidence="3">
    <location>
        <begin position="239"/>
        <end position="271"/>
    </location>
</feature>
<dbReference type="PANTHER" id="PTHR24198">
    <property type="entry name" value="ANKYRIN REPEAT AND PROTEIN KINASE DOMAIN-CONTAINING PROTEIN"/>
    <property type="match status" value="1"/>
</dbReference>
<keyword evidence="5" id="KW-1185">Reference proteome</keyword>
<dbReference type="SMART" id="SM00248">
    <property type="entry name" value="ANK"/>
    <property type="match status" value="8"/>
</dbReference>
<dbReference type="PANTHER" id="PTHR24198:SF165">
    <property type="entry name" value="ANKYRIN REPEAT-CONTAINING PROTEIN-RELATED"/>
    <property type="match status" value="1"/>
</dbReference>
<gene>
    <name evidence="4" type="ORF">MEDL_46621</name>
</gene>
<dbReference type="InterPro" id="IPR036770">
    <property type="entry name" value="Ankyrin_rpt-contain_sf"/>
</dbReference>
<evidence type="ECO:0000313" key="5">
    <source>
        <dbReference type="Proteomes" id="UP000683360"/>
    </source>
</evidence>
<evidence type="ECO:0000256" key="2">
    <source>
        <dbReference type="ARBA" id="ARBA00023043"/>
    </source>
</evidence>
<name>A0A8S3TKA3_MYTED</name>
<feature type="repeat" description="ANK" evidence="3">
    <location>
        <begin position="99"/>
        <end position="131"/>
    </location>
</feature>
<feature type="repeat" description="ANK" evidence="3">
    <location>
        <begin position="199"/>
        <end position="223"/>
    </location>
</feature>
<dbReference type="PROSITE" id="PS50088">
    <property type="entry name" value="ANK_REPEAT"/>
    <property type="match status" value="6"/>
</dbReference>
<proteinExistence type="predicted"/>
<dbReference type="PRINTS" id="PR01415">
    <property type="entry name" value="ANKYRIN"/>
</dbReference>
<dbReference type="Pfam" id="PF00023">
    <property type="entry name" value="Ank"/>
    <property type="match status" value="1"/>
</dbReference>
<keyword evidence="2 3" id="KW-0040">ANK repeat</keyword>
<dbReference type="EMBL" id="CAJPWZ010002222">
    <property type="protein sequence ID" value="CAG2234020.1"/>
    <property type="molecule type" value="Genomic_DNA"/>
</dbReference>
<protein>
    <submittedName>
        <fullName evidence="4">Uncharacterized protein</fullName>
    </submittedName>
</protein>
<dbReference type="AlphaFoldDB" id="A0A8S3TKA3"/>
<organism evidence="4 5">
    <name type="scientific">Mytilus edulis</name>
    <name type="common">Blue mussel</name>
    <dbReference type="NCBI Taxonomy" id="6550"/>
    <lineage>
        <taxon>Eukaryota</taxon>
        <taxon>Metazoa</taxon>
        <taxon>Spiralia</taxon>
        <taxon>Lophotrochozoa</taxon>
        <taxon>Mollusca</taxon>
        <taxon>Bivalvia</taxon>
        <taxon>Autobranchia</taxon>
        <taxon>Pteriomorphia</taxon>
        <taxon>Mytilida</taxon>
        <taxon>Mytiloidea</taxon>
        <taxon>Mytilidae</taxon>
        <taxon>Mytilinae</taxon>
        <taxon>Mytilus</taxon>
    </lineage>
</organism>
<sequence>MQTENKAFRTRLISFLKATYIVSKMIYSPDEDGATPLFVSSYLGYVDFVDYFIETHPYQIGVTDKKGRSSLFVACENGHIAAVEHLLKYSEDVNAENAEKTTALSATCLKGHIEVAELLLDNKADITRTNKLNQNAFHFTCLNGNILLVSLLFGKYNADIIVRANEDQSHLRMGHKKGDTQTVKQLIEVGIHINQKDINGRTPLHLACKQGHYETVKLLLNSNRQTLISRVDTRTKDNYEWSILHSACYKGHIEIVEFLIDIGMNVNDRTINGCTPLFLACMKGHLSIVEFLLDLKDETSKSLVDTTINHESGWSVVHSACYHGHIEIVKLLTDAGLSVNDRMNNGCTPLFLACQKVILK</sequence>
<dbReference type="Gene3D" id="1.25.40.20">
    <property type="entry name" value="Ankyrin repeat-containing domain"/>
    <property type="match status" value="3"/>
</dbReference>
<dbReference type="OrthoDB" id="194358at2759"/>
<dbReference type="Proteomes" id="UP000683360">
    <property type="component" value="Unassembled WGS sequence"/>
</dbReference>
<keyword evidence="1" id="KW-0677">Repeat</keyword>
<feature type="repeat" description="ANK" evidence="3">
    <location>
        <begin position="272"/>
        <end position="294"/>
    </location>
</feature>
<dbReference type="PROSITE" id="PS50297">
    <property type="entry name" value="ANK_REP_REGION"/>
    <property type="match status" value="5"/>
</dbReference>
<dbReference type="Pfam" id="PF12796">
    <property type="entry name" value="Ank_2"/>
    <property type="match status" value="3"/>
</dbReference>
<dbReference type="SUPFAM" id="SSF48403">
    <property type="entry name" value="Ankyrin repeat"/>
    <property type="match status" value="1"/>
</dbReference>
<dbReference type="InterPro" id="IPR002110">
    <property type="entry name" value="Ankyrin_rpt"/>
</dbReference>
<reference evidence="4" key="1">
    <citation type="submission" date="2021-03" db="EMBL/GenBank/DDBJ databases">
        <authorList>
            <person name="Bekaert M."/>
        </authorList>
    </citation>
    <scope>NUCLEOTIDE SEQUENCE</scope>
</reference>
<feature type="repeat" description="ANK" evidence="3">
    <location>
        <begin position="312"/>
        <end position="344"/>
    </location>
</feature>
<evidence type="ECO:0000313" key="4">
    <source>
        <dbReference type="EMBL" id="CAG2234020.1"/>
    </source>
</evidence>
<evidence type="ECO:0000256" key="1">
    <source>
        <dbReference type="ARBA" id="ARBA00022737"/>
    </source>
</evidence>
<feature type="repeat" description="ANK" evidence="3">
    <location>
        <begin position="66"/>
        <end position="98"/>
    </location>
</feature>
<evidence type="ECO:0000256" key="3">
    <source>
        <dbReference type="PROSITE-ProRule" id="PRU00023"/>
    </source>
</evidence>